<dbReference type="Proteomes" id="UP000053555">
    <property type="component" value="Unassembled WGS sequence"/>
</dbReference>
<protein>
    <submittedName>
        <fullName evidence="1">Uncharacterized protein</fullName>
    </submittedName>
</protein>
<organism evidence="1">
    <name type="scientific">Glycine soja</name>
    <name type="common">Wild soybean</name>
    <dbReference type="NCBI Taxonomy" id="3848"/>
    <lineage>
        <taxon>Eukaryota</taxon>
        <taxon>Viridiplantae</taxon>
        <taxon>Streptophyta</taxon>
        <taxon>Embryophyta</taxon>
        <taxon>Tracheophyta</taxon>
        <taxon>Spermatophyta</taxon>
        <taxon>Magnoliopsida</taxon>
        <taxon>eudicotyledons</taxon>
        <taxon>Gunneridae</taxon>
        <taxon>Pentapetalae</taxon>
        <taxon>rosids</taxon>
        <taxon>fabids</taxon>
        <taxon>Fabales</taxon>
        <taxon>Fabaceae</taxon>
        <taxon>Papilionoideae</taxon>
        <taxon>50 kb inversion clade</taxon>
        <taxon>NPAAA clade</taxon>
        <taxon>indigoferoid/millettioid clade</taxon>
        <taxon>Phaseoleae</taxon>
        <taxon>Glycine</taxon>
        <taxon>Glycine subgen. Soja</taxon>
    </lineage>
</organism>
<proteinExistence type="predicted"/>
<reference evidence="1" key="1">
    <citation type="submission" date="2014-07" db="EMBL/GenBank/DDBJ databases">
        <title>Identification of a novel salt tolerance gene in wild soybean by whole-genome sequencing.</title>
        <authorList>
            <person name="Lam H.-M."/>
            <person name="Qi X."/>
            <person name="Li M.-W."/>
            <person name="Liu X."/>
            <person name="Xie M."/>
            <person name="Ni M."/>
            <person name="Xu X."/>
        </authorList>
    </citation>
    <scope>NUCLEOTIDE SEQUENCE [LARGE SCALE GENOMIC DNA]</scope>
    <source>
        <tissue evidence="1">Root</tissue>
    </source>
</reference>
<dbReference type="AlphaFoldDB" id="A0A0B2SU50"/>
<evidence type="ECO:0000313" key="1">
    <source>
        <dbReference type="EMBL" id="KHN47737.1"/>
    </source>
</evidence>
<name>A0A0B2SU50_GLYSO</name>
<gene>
    <name evidence="1" type="ORF">glysoja_026426</name>
</gene>
<dbReference type="EMBL" id="KN640321">
    <property type="protein sequence ID" value="KHN47737.1"/>
    <property type="molecule type" value="Genomic_DNA"/>
</dbReference>
<sequence>MKMIGKRADTFLQNLIKENRSGKQPEYYSNHMIKGLIQAMLLAGTDT</sequence>
<accession>A0A0B2SU50</accession>